<dbReference type="CDD" id="cd14279">
    <property type="entry name" value="CUE"/>
    <property type="match status" value="1"/>
</dbReference>
<evidence type="ECO:0000259" key="2">
    <source>
        <dbReference type="PROSITE" id="PS50828"/>
    </source>
</evidence>
<gene>
    <name evidence="3" type="ORF">DL764_010404</name>
</gene>
<dbReference type="SUPFAM" id="SSF160443">
    <property type="entry name" value="SMR domain-like"/>
    <property type="match status" value="1"/>
</dbReference>
<dbReference type="EMBL" id="QJNU01001563">
    <property type="protein sequence ID" value="RYO75521.1"/>
    <property type="molecule type" value="Genomic_DNA"/>
</dbReference>
<feature type="compositionally biased region" description="Low complexity" evidence="1">
    <location>
        <begin position="85"/>
        <end position="96"/>
    </location>
</feature>
<feature type="region of interest" description="Disordered" evidence="1">
    <location>
        <begin position="190"/>
        <end position="228"/>
    </location>
</feature>
<dbReference type="PROSITE" id="PS50828">
    <property type="entry name" value="SMR"/>
    <property type="match status" value="1"/>
</dbReference>
<feature type="compositionally biased region" description="Polar residues" evidence="1">
    <location>
        <begin position="97"/>
        <end position="107"/>
    </location>
</feature>
<dbReference type="InterPro" id="IPR058864">
    <property type="entry name" value="UBA_10"/>
</dbReference>
<accession>A0A4Q4SSS4</accession>
<dbReference type="AlphaFoldDB" id="A0A4Q4SSS4"/>
<dbReference type="GO" id="GO:0004519">
    <property type="term" value="F:endonuclease activity"/>
    <property type="evidence" value="ECO:0007669"/>
    <property type="project" value="TreeGrafter"/>
</dbReference>
<dbReference type="PANTHER" id="PTHR46535">
    <property type="entry name" value="NEDD4-BINDING PROTEIN 2"/>
    <property type="match status" value="1"/>
</dbReference>
<evidence type="ECO:0000313" key="3">
    <source>
        <dbReference type="EMBL" id="RYO75521.1"/>
    </source>
</evidence>
<evidence type="ECO:0000313" key="4">
    <source>
        <dbReference type="Proteomes" id="UP000293360"/>
    </source>
</evidence>
<dbReference type="GO" id="GO:0005634">
    <property type="term" value="C:nucleus"/>
    <property type="evidence" value="ECO:0007669"/>
    <property type="project" value="TreeGrafter"/>
</dbReference>
<dbReference type="Proteomes" id="UP000293360">
    <property type="component" value="Unassembled WGS sequence"/>
</dbReference>
<comment type="caution">
    <text evidence="3">The sequence shown here is derived from an EMBL/GenBank/DDBJ whole genome shotgun (WGS) entry which is preliminary data.</text>
</comment>
<sequence>MDELRSLLDEVTILSITSDYDLTNPQEFAAAREVLLTISKDVEAEEATGFNPSGLGVNDVVDINASNSGVGGDATANVVESDIKSNSGSTTSTESSQPLSLASGTSLKTSTQETPALLHINIFDCLSAEEKESQLCQMFKSLKPVDVKLALKKFKGDADLAIDELLNLQWLEETSQRVKGVDAFYVPDEEAPGKKKKAKKKKKVPKERSRREPLSPGGAEQKNVADEKHDENIAYVSERLQMPMPDVTSIYYRRNASLGSTIAEIIDNYIALGVQPSDDEQLADVRELANKYSWVPREYISGTLDICPTWQYALDLTALLGDYFEKPRYLKYDVSYSTVASKPEPITASGDNAGVSKAQMTSKFTSPRSPTGGARKHLTSISRSFGASSTELAAARDYSYTSAASAFRKGRSNPLFRQAGAYYAERGREQASIHHQAVSVEAECIVDQKSTRDMVDLHGVTVQDGVNIALDRVWRWWEGLGEDRARRAKEGFTVVTGIGKHNPDGRSPLRINVFKALIADGWKVEVLTGSCLITGRAVRS</sequence>
<dbReference type="Pfam" id="PF26286">
    <property type="entry name" value="UBA_10"/>
    <property type="match status" value="1"/>
</dbReference>
<reference evidence="3 4" key="1">
    <citation type="submission" date="2018-06" db="EMBL/GenBank/DDBJ databases">
        <title>Complete Genomes of Monosporascus.</title>
        <authorList>
            <person name="Robinson A.J."/>
            <person name="Natvig D.O."/>
        </authorList>
    </citation>
    <scope>NUCLEOTIDE SEQUENCE [LARGE SCALE GENOMIC DNA]</scope>
    <source>
        <strain evidence="3 4">CBS 110550</strain>
    </source>
</reference>
<evidence type="ECO:0000256" key="1">
    <source>
        <dbReference type="SAM" id="MobiDB-lite"/>
    </source>
</evidence>
<keyword evidence="4" id="KW-1185">Reference proteome</keyword>
<dbReference type="OrthoDB" id="4080456at2759"/>
<protein>
    <recommendedName>
        <fullName evidence="2">Smr domain-containing protein</fullName>
    </recommendedName>
</protein>
<organism evidence="3 4">
    <name type="scientific">Monosporascus ibericus</name>
    <dbReference type="NCBI Taxonomy" id="155417"/>
    <lineage>
        <taxon>Eukaryota</taxon>
        <taxon>Fungi</taxon>
        <taxon>Dikarya</taxon>
        <taxon>Ascomycota</taxon>
        <taxon>Pezizomycotina</taxon>
        <taxon>Sordariomycetes</taxon>
        <taxon>Xylariomycetidae</taxon>
        <taxon>Xylariales</taxon>
        <taxon>Xylariales incertae sedis</taxon>
        <taxon>Monosporascus</taxon>
    </lineage>
</organism>
<dbReference type="InterPro" id="IPR036063">
    <property type="entry name" value="Smr_dom_sf"/>
</dbReference>
<dbReference type="InterPro" id="IPR052772">
    <property type="entry name" value="Endo/PolyKinase_Domain-Protein"/>
</dbReference>
<dbReference type="InterPro" id="IPR002625">
    <property type="entry name" value="Smr_dom"/>
</dbReference>
<dbReference type="Gene3D" id="3.30.1370.110">
    <property type="match status" value="1"/>
</dbReference>
<feature type="compositionally biased region" description="Basic residues" evidence="1">
    <location>
        <begin position="194"/>
        <end position="205"/>
    </location>
</feature>
<feature type="region of interest" description="Disordered" evidence="1">
    <location>
        <begin position="83"/>
        <end position="107"/>
    </location>
</feature>
<feature type="domain" description="Smr" evidence="2">
    <location>
        <begin position="455"/>
        <end position="540"/>
    </location>
</feature>
<dbReference type="PANTHER" id="PTHR46535:SF1">
    <property type="entry name" value="NEDD4-BINDING PROTEIN 2"/>
    <property type="match status" value="1"/>
</dbReference>
<name>A0A4Q4SSS4_9PEZI</name>
<dbReference type="STRING" id="155417.A0A4Q4SSS4"/>
<proteinExistence type="predicted"/>